<dbReference type="Proteomes" id="UP000001542">
    <property type="component" value="Unassembled WGS sequence"/>
</dbReference>
<dbReference type="Gene3D" id="3.30.200.20">
    <property type="entry name" value="Phosphorylase Kinase, domain 1"/>
    <property type="match status" value="1"/>
</dbReference>
<dbReference type="GO" id="GO:0005952">
    <property type="term" value="C:cAMP-dependent protein kinase complex"/>
    <property type="evidence" value="ECO:0000318"/>
    <property type="project" value="GO_Central"/>
</dbReference>
<evidence type="ECO:0000256" key="3">
    <source>
        <dbReference type="ARBA" id="ARBA00022679"/>
    </source>
</evidence>
<dbReference type="VEuPathDB" id="TrichDB:TVAG_177140"/>
<feature type="domain" description="Protein kinase" evidence="7">
    <location>
        <begin position="1"/>
        <end position="224"/>
    </location>
</feature>
<keyword evidence="10" id="KW-1185">Reference proteome</keyword>
<dbReference type="OrthoDB" id="63267at2759"/>
<dbReference type="InterPro" id="IPR000961">
    <property type="entry name" value="AGC-kinase_C"/>
</dbReference>
<feature type="domain" description="AGC-kinase C-terminal" evidence="8">
    <location>
        <begin position="225"/>
        <end position="279"/>
    </location>
</feature>
<evidence type="ECO:0000313" key="9">
    <source>
        <dbReference type="EMBL" id="EAX98344.1"/>
    </source>
</evidence>
<dbReference type="GO" id="GO:0005524">
    <property type="term" value="F:ATP binding"/>
    <property type="evidence" value="ECO:0007669"/>
    <property type="project" value="UniProtKB-KW"/>
</dbReference>
<keyword evidence="6" id="KW-0067">ATP-binding</keyword>
<keyword evidence="5 9" id="KW-0418">Kinase</keyword>
<dbReference type="Pfam" id="PF00069">
    <property type="entry name" value="Pkinase"/>
    <property type="match status" value="1"/>
</dbReference>
<keyword evidence="3" id="KW-0808">Transferase</keyword>
<dbReference type="KEGG" id="tva:4756141"/>
<keyword evidence="4" id="KW-0547">Nucleotide-binding</keyword>
<name>A2F9U6_TRIV3</name>
<keyword evidence="1" id="KW-0723">Serine/threonine-protein kinase</keyword>
<evidence type="ECO:0000256" key="5">
    <source>
        <dbReference type="ARBA" id="ARBA00022777"/>
    </source>
</evidence>
<dbReference type="SMR" id="A2F9U6"/>
<dbReference type="SMART" id="SM00220">
    <property type="entry name" value="S_TKc"/>
    <property type="match status" value="1"/>
</dbReference>
<dbReference type="EMBL" id="DS113680">
    <property type="protein sequence ID" value="EAX98344.1"/>
    <property type="molecule type" value="Genomic_DNA"/>
</dbReference>
<reference evidence="9" key="2">
    <citation type="journal article" date="2007" name="Science">
        <title>Draft genome sequence of the sexually transmitted pathogen Trichomonas vaginalis.</title>
        <authorList>
            <person name="Carlton J.M."/>
            <person name="Hirt R.P."/>
            <person name="Silva J.C."/>
            <person name="Delcher A.L."/>
            <person name="Schatz M."/>
            <person name="Zhao Q."/>
            <person name="Wortman J.R."/>
            <person name="Bidwell S.L."/>
            <person name="Alsmark U.C.M."/>
            <person name="Besteiro S."/>
            <person name="Sicheritz-Ponten T."/>
            <person name="Noel C.J."/>
            <person name="Dacks J.B."/>
            <person name="Foster P.G."/>
            <person name="Simillion C."/>
            <person name="Van de Peer Y."/>
            <person name="Miranda-Saavedra D."/>
            <person name="Barton G.J."/>
            <person name="Westrop G.D."/>
            <person name="Mueller S."/>
            <person name="Dessi D."/>
            <person name="Fiori P.L."/>
            <person name="Ren Q."/>
            <person name="Paulsen I."/>
            <person name="Zhang H."/>
            <person name="Bastida-Corcuera F.D."/>
            <person name="Simoes-Barbosa A."/>
            <person name="Brown M.T."/>
            <person name="Hayes R.D."/>
            <person name="Mukherjee M."/>
            <person name="Okumura C.Y."/>
            <person name="Schneider R."/>
            <person name="Smith A.J."/>
            <person name="Vanacova S."/>
            <person name="Villalvazo M."/>
            <person name="Haas B.J."/>
            <person name="Pertea M."/>
            <person name="Feldblyum T.V."/>
            <person name="Utterback T.R."/>
            <person name="Shu C.L."/>
            <person name="Osoegawa K."/>
            <person name="de Jong P.J."/>
            <person name="Hrdy I."/>
            <person name="Horvathova L."/>
            <person name="Zubacova Z."/>
            <person name="Dolezal P."/>
            <person name="Malik S.B."/>
            <person name="Logsdon J.M. Jr."/>
            <person name="Henze K."/>
            <person name="Gupta A."/>
            <person name="Wang C.C."/>
            <person name="Dunne R.L."/>
            <person name="Upcroft J.A."/>
            <person name="Upcroft P."/>
            <person name="White O."/>
            <person name="Salzberg S.L."/>
            <person name="Tang P."/>
            <person name="Chiu C.-H."/>
            <person name="Lee Y.-S."/>
            <person name="Embley T.M."/>
            <person name="Coombs G.H."/>
            <person name="Mottram J.C."/>
            <person name="Tachezy J."/>
            <person name="Fraser-Liggett C.M."/>
            <person name="Johnson P.J."/>
        </authorList>
    </citation>
    <scope>NUCLEOTIDE SEQUENCE [LARGE SCALE GENOMIC DNA]</scope>
    <source>
        <strain evidence="9">G3</strain>
    </source>
</reference>
<evidence type="ECO:0000256" key="6">
    <source>
        <dbReference type="ARBA" id="ARBA00022840"/>
    </source>
</evidence>
<dbReference type="Gene3D" id="1.10.510.10">
    <property type="entry name" value="Transferase(Phosphotransferase) domain 1"/>
    <property type="match status" value="1"/>
</dbReference>
<evidence type="ECO:0000259" key="8">
    <source>
        <dbReference type="PROSITE" id="PS51285"/>
    </source>
</evidence>
<dbReference type="InterPro" id="IPR008271">
    <property type="entry name" value="Ser/Thr_kinase_AS"/>
</dbReference>
<dbReference type="InParanoid" id="A2F9U6"/>
<protein>
    <submittedName>
        <fullName evidence="9">AGC family protein kinase</fullName>
    </submittedName>
</protein>
<sequence length="279" mass="32298">MNKRQIIQLEQVEHVKNEKNILSILHHPNIVTVYGTFQDENFLYIMMEFIAGGEVFSHLRTNECFDPDTVRFYAAEVFMVFEEMHKNNIVYRDLKPENLLFDAGGHIKFIDFGFAKIIEERTYTLCGTPEYLAPEIIRGEGTTFASDWWSYGVLIHELICGHTPFAQLPEDDLYRSICEGVSEYPPEVDEATANFLDALFALDPTRRLGSGSAGTDEIKNHPYFEGIDWNKMRAHQYQTPLIPMVTSPYDTSNFADFTSQVPEYEPLDEEMKKIKFENY</sequence>
<evidence type="ECO:0000256" key="4">
    <source>
        <dbReference type="ARBA" id="ARBA00022741"/>
    </source>
</evidence>
<proteinExistence type="predicted"/>
<dbReference type="PROSITE" id="PS50011">
    <property type="entry name" value="PROTEIN_KINASE_DOM"/>
    <property type="match status" value="1"/>
</dbReference>
<keyword evidence="2" id="KW-0597">Phosphoprotein</keyword>
<dbReference type="OMA" id="CFDDYPE"/>
<evidence type="ECO:0000313" key="10">
    <source>
        <dbReference type="Proteomes" id="UP000001542"/>
    </source>
</evidence>
<evidence type="ECO:0000256" key="1">
    <source>
        <dbReference type="ARBA" id="ARBA00022527"/>
    </source>
</evidence>
<dbReference type="eggNOG" id="KOG0616">
    <property type="taxonomic scope" value="Eukaryota"/>
</dbReference>
<dbReference type="PANTHER" id="PTHR24353:SF37">
    <property type="entry name" value="CAMP-DEPENDENT PROTEIN KINASE CATALYTIC SUBUNIT PRKX"/>
    <property type="match status" value="1"/>
</dbReference>
<dbReference type="InterPro" id="IPR011009">
    <property type="entry name" value="Kinase-like_dom_sf"/>
</dbReference>
<gene>
    <name evidence="9" type="ORF">TVAG_177140</name>
</gene>
<dbReference type="PROSITE" id="PS00108">
    <property type="entry name" value="PROTEIN_KINASE_ST"/>
    <property type="match status" value="1"/>
</dbReference>
<dbReference type="GO" id="GO:0004691">
    <property type="term" value="F:cAMP-dependent protein kinase activity"/>
    <property type="evidence" value="ECO:0000318"/>
    <property type="project" value="GO_Central"/>
</dbReference>
<dbReference type="GO" id="GO:0007189">
    <property type="term" value="P:adenylate cyclase-activating G protein-coupled receptor signaling pathway"/>
    <property type="evidence" value="ECO:0000318"/>
    <property type="project" value="GO_Central"/>
</dbReference>
<dbReference type="PANTHER" id="PTHR24353">
    <property type="entry name" value="CYCLIC NUCLEOTIDE-DEPENDENT PROTEIN KINASE"/>
    <property type="match status" value="1"/>
</dbReference>
<dbReference type="SMART" id="SM00133">
    <property type="entry name" value="S_TK_X"/>
    <property type="match status" value="1"/>
</dbReference>
<reference evidence="9" key="1">
    <citation type="submission" date="2006-10" db="EMBL/GenBank/DDBJ databases">
        <authorList>
            <person name="Amadeo P."/>
            <person name="Zhao Q."/>
            <person name="Wortman J."/>
            <person name="Fraser-Liggett C."/>
            <person name="Carlton J."/>
        </authorList>
    </citation>
    <scope>NUCLEOTIDE SEQUENCE</scope>
    <source>
        <strain evidence="9">G3</strain>
    </source>
</reference>
<dbReference type="STRING" id="5722.A2F9U6"/>
<dbReference type="InterPro" id="IPR000719">
    <property type="entry name" value="Prot_kinase_dom"/>
</dbReference>
<dbReference type="PROSITE" id="PS51285">
    <property type="entry name" value="AGC_KINASE_CTER"/>
    <property type="match status" value="1"/>
</dbReference>
<dbReference type="InterPro" id="IPR017892">
    <property type="entry name" value="Pkinase_C"/>
</dbReference>
<dbReference type="RefSeq" id="XP_001311274.1">
    <property type="nucleotide sequence ID" value="XM_001311273.1"/>
</dbReference>
<organism evidence="9 10">
    <name type="scientific">Trichomonas vaginalis (strain ATCC PRA-98 / G3)</name>
    <dbReference type="NCBI Taxonomy" id="412133"/>
    <lineage>
        <taxon>Eukaryota</taxon>
        <taxon>Metamonada</taxon>
        <taxon>Parabasalia</taxon>
        <taxon>Trichomonadida</taxon>
        <taxon>Trichomonadidae</taxon>
        <taxon>Trichomonas</taxon>
    </lineage>
</organism>
<accession>A2F9U6</accession>
<dbReference type="AlphaFoldDB" id="A2F9U6"/>
<dbReference type="Pfam" id="PF00433">
    <property type="entry name" value="Pkinase_C"/>
    <property type="match status" value="1"/>
</dbReference>
<dbReference type="FunFam" id="1.10.510.10:FF:000210">
    <property type="entry name" value="Non-specific serine/threonine protein kinase"/>
    <property type="match status" value="1"/>
</dbReference>
<dbReference type="VEuPathDB" id="TrichDB:TVAGG3_1058180"/>
<dbReference type="SUPFAM" id="SSF56112">
    <property type="entry name" value="Protein kinase-like (PK-like)"/>
    <property type="match status" value="1"/>
</dbReference>
<evidence type="ECO:0000256" key="2">
    <source>
        <dbReference type="ARBA" id="ARBA00022553"/>
    </source>
</evidence>
<evidence type="ECO:0000259" key="7">
    <source>
        <dbReference type="PROSITE" id="PS50011"/>
    </source>
</evidence>